<reference evidence="1 2" key="1">
    <citation type="submission" date="2011-04" db="EMBL/GenBank/DDBJ databases">
        <title>The Genome Sequence of Dysgonomonas gadei ATCC BAA-286.</title>
        <authorList>
            <consortium name="The Broad Institute Genome Sequencing Platform"/>
            <person name="Earl A."/>
            <person name="Ward D."/>
            <person name="Feldgarden M."/>
            <person name="Gevers D."/>
            <person name="Pudlo N."/>
            <person name="Martens E."/>
            <person name="Allen-Vercoe E."/>
            <person name="Young S.K."/>
            <person name="Zeng Q."/>
            <person name="Gargeya S."/>
            <person name="Fitzgerald M."/>
            <person name="Haas B."/>
            <person name="Abouelleil A."/>
            <person name="Alvarado L."/>
            <person name="Arachchi H.M."/>
            <person name="Berlin A."/>
            <person name="Brown A."/>
            <person name="Chapman S.B."/>
            <person name="Chen Z."/>
            <person name="Dunbar C."/>
            <person name="Freedman E."/>
            <person name="Gearin G."/>
            <person name="Gellesch M."/>
            <person name="Goldberg J."/>
            <person name="Griggs A."/>
            <person name="Gujja S."/>
            <person name="Heiman D."/>
            <person name="Howarth C."/>
            <person name="Larson L."/>
            <person name="Lui A."/>
            <person name="MacDonald P.J.P."/>
            <person name="Mehta T."/>
            <person name="Montmayeur A."/>
            <person name="Murphy C."/>
            <person name="Neiman D."/>
            <person name="Pearson M."/>
            <person name="Priest M."/>
            <person name="Roberts A."/>
            <person name="Saif S."/>
            <person name="Shea T."/>
            <person name="Shenoy N."/>
            <person name="Sisk P."/>
            <person name="Stolte C."/>
            <person name="Sykes S."/>
            <person name="Yandava C."/>
            <person name="Wortman J."/>
            <person name="Nusbaum C."/>
            <person name="Birren B."/>
        </authorList>
    </citation>
    <scope>NUCLEOTIDE SEQUENCE [LARGE SCALE GENOMIC DNA]</scope>
    <source>
        <strain evidence="1 2">ATCC BAA-286</strain>
    </source>
</reference>
<evidence type="ECO:0008006" key="3">
    <source>
        <dbReference type="Google" id="ProtNLM"/>
    </source>
</evidence>
<gene>
    <name evidence="1" type="ORF">HMPREF9455_01713</name>
</gene>
<dbReference type="EMBL" id="ADLV01000019">
    <property type="protein sequence ID" value="EGK02079.1"/>
    <property type="molecule type" value="Genomic_DNA"/>
</dbReference>
<keyword evidence="2" id="KW-1185">Reference proteome</keyword>
<organism evidence="1 2">
    <name type="scientific">Dysgonomonas gadei ATCC BAA-286</name>
    <dbReference type="NCBI Taxonomy" id="742766"/>
    <lineage>
        <taxon>Bacteria</taxon>
        <taxon>Pseudomonadati</taxon>
        <taxon>Bacteroidota</taxon>
        <taxon>Bacteroidia</taxon>
        <taxon>Bacteroidales</taxon>
        <taxon>Dysgonomonadaceae</taxon>
        <taxon>Dysgonomonas</taxon>
    </lineage>
</organism>
<protein>
    <recommendedName>
        <fullName evidence="3">DUF3876 domain-containing protein</fullName>
    </recommendedName>
</protein>
<dbReference type="STRING" id="742766.HMPREF9455_01713"/>
<dbReference type="RefSeq" id="WP_006799228.1">
    <property type="nucleotide sequence ID" value="NZ_GL891982.1"/>
</dbReference>
<comment type="caution">
    <text evidence="1">The sequence shown here is derived from an EMBL/GenBank/DDBJ whole genome shotgun (WGS) entry which is preliminary data.</text>
</comment>
<proteinExistence type="predicted"/>
<dbReference type="eggNOG" id="ENOG5032R87">
    <property type="taxonomic scope" value="Bacteria"/>
</dbReference>
<sequence length="93" mass="10961">MKEEMLFNLDVFIGNWESVNLHPTVMIYKNDKGYLLSIIHINETTQQAQPATYEILADEIGYYIFYDLKRVNVTYDRKTDLLTLSSLGDYMRN</sequence>
<dbReference type="Proteomes" id="UP000004913">
    <property type="component" value="Unassembled WGS sequence"/>
</dbReference>
<evidence type="ECO:0000313" key="1">
    <source>
        <dbReference type="EMBL" id="EGK02079.1"/>
    </source>
</evidence>
<evidence type="ECO:0000313" key="2">
    <source>
        <dbReference type="Proteomes" id="UP000004913"/>
    </source>
</evidence>
<name>F5IX96_9BACT</name>
<dbReference type="InterPro" id="IPR024452">
    <property type="entry name" value="DUF3876"/>
</dbReference>
<dbReference type="HOGENOM" id="CLU_155219_0_0_10"/>
<dbReference type="Pfam" id="PF12992">
    <property type="entry name" value="DUF3876"/>
    <property type="match status" value="1"/>
</dbReference>
<accession>F5IX96</accession>
<dbReference type="OrthoDB" id="997792at2"/>
<dbReference type="AlphaFoldDB" id="F5IX96"/>